<dbReference type="Proteomes" id="UP000338496">
    <property type="component" value="Unassembled WGS sequence"/>
</dbReference>
<dbReference type="PANTHER" id="PTHR10395:SF7">
    <property type="entry name" value="5-HYDROXYISOURATE HYDROLASE"/>
    <property type="match status" value="1"/>
</dbReference>
<dbReference type="InterPro" id="IPR014306">
    <property type="entry name" value="Hydroxyisourate_hydrolase"/>
</dbReference>
<protein>
    <recommendedName>
        <fullName evidence="7 13">5-hydroxyisourate hydrolase</fullName>
        <shortName evidence="13">HIU hydrolase</shortName>
        <shortName evidence="13">HIUHase</shortName>
        <ecNumber evidence="6 13">3.5.2.17</ecNumber>
    </recommendedName>
</protein>
<reference evidence="30 34" key="1">
    <citation type="submission" date="2014-09" db="EMBL/GenBank/DDBJ databases">
        <title>Salmonella Genotype and Phenotype Association.</title>
        <authorList>
            <person name="Chen Y."/>
            <person name="Folster J."/>
            <person name="Ayers S."/>
            <person name="Kabera C."/>
            <person name="Li C."/>
            <person name="Mukherjee S."/>
            <person name="Lam C."/>
            <person name="Zhao S."/>
            <person name="McDermott P."/>
        </authorList>
    </citation>
    <scope>NUCLEOTIDE SEQUENCE [LARGE SCALE GENOMIC DNA]</scope>
    <source>
        <strain evidence="30 34">CVM N32045</strain>
    </source>
</reference>
<dbReference type="Pfam" id="PF00576">
    <property type="entry name" value="Transthyretin"/>
    <property type="match status" value="1"/>
</dbReference>
<dbReference type="EMBL" id="AALDNI010000029">
    <property type="protein sequence ID" value="ECY5342388.1"/>
    <property type="molecule type" value="Genomic_DNA"/>
</dbReference>
<dbReference type="SMR" id="A0A0D6GMJ1"/>
<keyword evidence="8 13" id="KW-0659">Purine metabolism</keyword>
<evidence type="ECO:0000313" key="20">
    <source>
        <dbReference type="EMBL" id="EBZ6922546.1"/>
    </source>
</evidence>
<evidence type="ECO:0000256" key="14">
    <source>
        <dbReference type="SAM" id="SignalP"/>
    </source>
</evidence>
<keyword evidence="11 13" id="KW-0378">Hydrolase</keyword>
<keyword evidence="9 14" id="KW-0732">Signal</keyword>
<dbReference type="KEGG" id="seni:CY43_05605"/>
<evidence type="ECO:0000256" key="4">
    <source>
        <dbReference type="ARBA" id="ARBA00009850"/>
    </source>
</evidence>
<comment type="catalytic activity">
    <reaction evidence="1 13">
        <text>5-hydroxyisourate + H2O = 5-hydroxy-2-oxo-4-ureido-2,5-dihydro-1H-imidazole-5-carboxylate + H(+)</text>
        <dbReference type="Rhea" id="RHEA:23736"/>
        <dbReference type="ChEBI" id="CHEBI:15377"/>
        <dbReference type="ChEBI" id="CHEBI:15378"/>
        <dbReference type="ChEBI" id="CHEBI:18072"/>
        <dbReference type="ChEBI" id="CHEBI:58639"/>
        <dbReference type="EC" id="3.5.2.17"/>
    </reaction>
</comment>
<accession>A0A0D6GMJ1</accession>
<dbReference type="Proteomes" id="UP000054461">
    <property type="component" value="Unassembled WGS sequence"/>
</dbReference>
<dbReference type="NCBIfam" id="NF011610">
    <property type="entry name" value="PRK15036.1"/>
    <property type="match status" value="1"/>
</dbReference>
<dbReference type="Proteomes" id="UP000839914">
    <property type="component" value="Unassembled WGS sequence"/>
</dbReference>
<evidence type="ECO:0000313" key="29">
    <source>
        <dbReference type="EMBL" id="HAB0970696.1"/>
    </source>
</evidence>
<dbReference type="Proteomes" id="UP000839908">
    <property type="component" value="Unassembled WGS sequence"/>
</dbReference>
<dbReference type="InterPro" id="IPR023416">
    <property type="entry name" value="Transthyretin/HIU_hydrolase_d"/>
</dbReference>
<feature type="signal peptide" evidence="14">
    <location>
        <begin position="1"/>
        <end position="22"/>
    </location>
</feature>
<dbReference type="GO" id="GO:0033971">
    <property type="term" value="F:hydroxyisourate hydrolase activity"/>
    <property type="evidence" value="ECO:0007669"/>
    <property type="project" value="UniProtKB-EC"/>
</dbReference>
<evidence type="ECO:0000313" key="19">
    <source>
        <dbReference type="EMBL" id="EBY1702852.1"/>
    </source>
</evidence>
<evidence type="ECO:0000256" key="5">
    <source>
        <dbReference type="ARBA" id="ARBA00011881"/>
    </source>
</evidence>
<dbReference type="SUPFAM" id="SSF49472">
    <property type="entry name" value="Transthyretin (synonym: prealbumin)"/>
    <property type="match status" value="1"/>
</dbReference>
<reference evidence="29" key="3">
    <citation type="journal article" date="2018" name="Genome Biol.">
        <title>SKESA: strategic k-mer extension for scrupulous assemblies.</title>
        <authorList>
            <person name="Souvorov A."/>
            <person name="Agarwala R."/>
            <person name="Lipman D.J."/>
        </authorList>
    </citation>
    <scope>NUCLEOTIDE SEQUENCE</scope>
    <source>
        <strain evidence="29">Salmonella enterica</strain>
    </source>
</reference>
<dbReference type="CDD" id="cd05822">
    <property type="entry name" value="TLP_HIUase"/>
    <property type="match status" value="1"/>
</dbReference>
<evidence type="ECO:0000313" key="18">
    <source>
        <dbReference type="EMBL" id="EBW5464341.1"/>
    </source>
</evidence>
<dbReference type="Proteomes" id="UP000839909">
    <property type="component" value="Unassembled WGS sequence"/>
</dbReference>
<dbReference type="Proteomes" id="UP000839905">
    <property type="component" value="Unassembled WGS sequence"/>
</dbReference>
<accession>A0A0M2IT34</accession>
<dbReference type="EMBL" id="AAHDPU010000019">
    <property type="protein sequence ID" value="EBU9274058.1"/>
    <property type="molecule type" value="Genomic_DNA"/>
</dbReference>
<dbReference type="EMBL" id="CP011428">
    <property type="protein sequence ID" value="AKH06715.1"/>
    <property type="molecule type" value="Genomic_DNA"/>
</dbReference>
<evidence type="ECO:0000256" key="2">
    <source>
        <dbReference type="ARBA" id="ARBA00002704"/>
    </source>
</evidence>
<evidence type="ECO:0000313" key="23">
    <source>
        <dbReference type="EMBL" id="ECU8354924.1"/>
    </source>
</evidence>
<dbReference type="NCBIfam" id="TIGR02962">
    <property type="entry name" value="hdxy_isourate"/>
    <property type="match status" value="1"/>
</dbReference>
<evidence type="ECO:0000256" key="8">
    <source>
        <dbReference type="ARBA" id="ARBA00022631"/>
    </source>
</evidence>
<reference evidence="16 33" key="2">
    <citation type="journal article" date="2015" name="Genome Announc.">
        <title>Complete Genome Sequencing of a Multidrug-Resistant and Human-Invasive Salmonella enterica Serovar Typhimurium Strain of the Emerging Sequence Type 213 Genotype.</title>
        <authorList>
            <person name="Calva E."/>
            <person name="Silva C."/>
            <person name="Zaidi M.B."/>
            <person name="Sanchez-Flores A."/>
            <person name="Estrada K."/>
            <person name="Silva G.G."/>
            <person name="Soto-Jimenez L.M."/>
            <person name="Wiesner M."/>
            <person name="Fernandez-Mora M."/>
            <person name="Edwards R.A."/>
            <person name="Vinuesa P."/>
        </authorList>
    </citation>
    <scope>NUCLEOTIDE SEQUENCE [LARGE SCALE GENOMIC DNA]</scope>
    <source>
        <strain evidence="16 33">YU39</strain>
    </source>
</reference>
<feature type="binding site" evidence="12">
    <location>
        <position position="31"/>
    </location>
    <ligand>
        <name>substrate</name>
    </ligand>
</feature>
<dbReference type="Proteomes" id="UP000839915">
    <property type="component" value="Unassembled WGS sequence"/>
</dbReference>
<evidence type="ECO:0000313" key="21">
    <source>
        <dbReference type="EMBL" id="ECE0297560.1"/>
    </source>
</evidence>
<dbReference type="Proteomes" id="UP000034636">
    <property type="component" value="Chromosome"/>
</dbReference>
<evidence type="ECO:0000313" key="35">
    <source>
        <dbReference type="Proteomes" id="UP000338496"/>
    </source>
</evidence>
<name>A0A0D6GMJ1_SALTM</name>
<dbReference type="EMBL" id="RVDJ01000004">
    <property type="protein sequence ID" value="MLP84776.1"/>
    <property type="molecule type" value="Genomic_DNA"/>
</dbReference>
<evidence type="ECO:0000313" key="17">
    <source>
        <dbReference type="EMBL" id="EBU9274058.1"/>
    </source>
</evidence>
<dbReference type="InterPro" id="IPR036817">
    <property type="entry name" value="Transthyretin/HIU_hydrolase_sf"/>
</dbReference>
<dbReference type="InterPro" id="IPR023419">
    <property type="entry name" value="Transthyretin_CS"/>
</dbReference>
<gene>
    <name evidence="27" type="primary">hiuH</name>
    <name evidence="16" type="synonym">hiuh</name>
    <name evidence="24" type="ORF">AAB27_07890</name>
    <name evidence="31" type="ORF">AU613_11425</name>
    <name evidence="26" type="ORF">AVC05_14295</name>
    <name evidence="23" type="ORF">B1P38_15275</name>
    <name evidence="27" type="ORF">B8Z46_15340</name>
    <name evidence="21" type="ORF">CE70_20775</name>
    <name evidence="28" type="ORF">CFF59_08850</name>
    <name evidence="30" type="ORF">DD95_21600</name>
    <name evidence="17" type="ORF">DMO92_18715</name>
    <name evidence="18" type="ORF">DPS76_18145</name>
    <name evidence="32" type="ORF">DRM14_05470</name>
    <name evidence="19" type="ORF">DU071_13055</name>
    <name evidence="22" type="ORF">E0935_19085</name>
    <name evidence="20" type="ORF">EER35_16445</name>
    <name evidence="25" type="ORF">F3R12_11855</name>
    <name evidence="29" type="ORF">GB466_08950</name>
    <name evidence="16" type="ORF">SE14_01154</name>
</gene>
<dbReference type="Gene3D" id="2.60.40.180">
    <property type="entry name" value="Transthyretin/hydroxyisourate hydrolase domain"/>
    <property type="match status" value="1"/>
</dbReference>
<evidence type="ECO:0000256" key="11">
    <source>
        <dbReference type="ARBA" id="ARBA00022801"/>
    </source>
</evidence>
<evidence type="ECO:0000256" key="12">
    <source>
        <dbReference type="PIRSR" id="PIRSR600895-51"/>
    </source>
</evidence>
<dbReference type="EMBL" id="AAKUOT010000012">
    <property type="protein sequence ID" value="ECV8760814.1"/>
    <property type="molecule type" value="Genomic_DNA"/>
</dbReference>
<evidence type="ECO:0000313" key="22">
    <source>
        <dbReference type="EMBL" id="ECF1545328.1"/>
    </source>
</evidence>
<dbReference type="PANTHER" id="PTHR10395">
    <property type="entry name" value="URICASE AND TRANSTHYRETIN-RELATED"/>
    <property type="match status" value="1"/>
</dbReference>
<evidence type="ECO:0000256" key="1">
    <source>
        <dbReference type="ARBA" id="ARBA00001043"/>
    </source>
</evidence>
<evidence type="ECO:0000256" key="6">
    <source>
        <dbReference type="ARBA" id="ARBA00012609"/>
    </source>
</evidence>
<comment type="function">
    <text evidence="2">Catalyzes the hydrolysis of 5-hydroxyisourate (HIU) to 2-oxo-4-hydroxy-4-carboxy-5-ureidoimidazoline (OHCU).</text>
</comment>
<feature type="chain" id="PRO_5043119547" description="5-hydroxyisourate hydrolase" evidence="14">
    <location>
        <begin position="23"/>
        <end position="136"/>
    </location>
</feature>
<evidence type="ECO:0000313" key="31">
    <source>
        <dbReference type="EMBL" id="MIT49477.1"/>
    </source>
</evidence>
<dbReference type="Proteomes" id="UP000885385">
    <property type="component" value="Unassembled WGS sequence"/>
</dbReference>
<dbReference type="Proteomes" id="UP000839581">
    <property type="component" value="Unassembled WGS sequence"/>
</dbReference>
<evidence type="ECO:0000313" key="26">
    <source>
        <dbReference type="EMBL" id="ECY5342388.1"/>
    </source>
</evidence>
<dbReference type="EMBL" id="AAKVET010000007">
    <property type="protein sequence ID" value="ECW0640537.1"/>
    <property type="molecule type" value="Genomic_DNA"/>
</dbReference>
<feature type="domain" description="Transthyretin/hydroxyisourate hydrolase" evidence="15">
    <location>
        <begin position="23"/>
        <end position="135"/>
    </location>
</feature>
<dbReference type="EMBL" id="AAIGQE010000017">
    <property type="protein sequence ID" value="ECE0297560.1"/>
    <property type="molecule type" value="Genomic_DNA"/>
</dbReference>
<dbReference type="Proteomes" id="UP000839595">
    <property type="component" value="Unassembled WGS sequence"/>
</dbReference>
<feature type="binding site" evidence="12">
    <location>
        <position position="133"/>
    </location>
    <ligand>
        <name>substrate</name>
    </ligand>
</feature>
<evidence type="ECO:0000313" key="25">
    <source>
        <dbReference type="EMBL" id="ECW0640537.1"/>
    </source>
</evidence>
<keyword evidence="10" id="KW-0574">Periplasm</keyword>
<evidence type="ECO:0000313" key="16">
    <source>
        <dbReference type="EMBL" id="AKH06715.1"/>
    </source>
</evidence>
<evidence type="ECO:0000256" key="3">
    <source>
        <dbReference type="ARBA" id="ARBA00004418"/>
    </source>
</evidence>
<dbReference type="Proteomes" id="UP000839911">
    <property type="component" value="Unassembled WGS sequence"/>
</dbReference>
<dbReference type="EC" id="3.5.2.17" evidence="6 13"/>
<dbReference type="PRINTS" id="PR00189">
    <property type="entry name" value="TRNSTHYRETIN"/>
</dbReference>
<accession>A0A0F7DIB0</accession>
<dbReference type="OMA" id="CSENQNY"/>
<dbReference type="EMBL" id="AAHNIA010000022">
    <property type="protein sequence ID" value="EBY1702852.1"/>
    <property type="molecule type" value="Genomic_DNA"/>
</dbReference>
<evidence type="ECO:0000313" key="24">
    <source>
        <dbReference type="EMBL" id="ECV8760814.1"/>
    </source>
</evidence>
<proteinExistence type="inferred from homology"/>
<dbReference type="eggNOG" id="COG2351">
    <property type="taxonomic scope" value="Bacteria"/>
</dbReference>
<dbReference type="EMBL" id="JYVU01000070">
    <property type="protein sequence ID" value="KTZ05601.1"/>
    <property type="molecule type" value="Genomic_DNA"/>
</dbReference>
<dbReference type="EMBL" id="AAMLUT010000007">
    <property type="protein sequence ID" value="EDI6665370.1"/>
    <property type="molecule type" value="Genomic_DNA"/>
</dbReference>
<reference evidence="19" key="4">
    <citation type="submission" date="2018-07" db="EMBL/GenBank/DDBJ databases">
        <authorList>
            <person name="Ashton P.M."/>
            <person name="Dallman T."/>
            <person name="Nair S."/>
            <person name="De Pinna E."/>
            <person name="Peters T."/>
            <person name="Grant K."/>
        </authorList>
    </citation>
    <scope>NUCLEOTIDE SEQUENCE [LARGE SCALE GENOMIC DNA]</scope>
    <source>
        <strain evidence="22">265852</strain>
        <strain evidence="31">29290</strain>
        <strain evidence="19">356083</strain>
        <strain evidence="18">422529</strain>
        <strain evidence="32">425567</strain>
        <strain evidence="26">43916</strain>
        <strain evidence="17">488670</strain>
        <strain evidence="20">632340</strain>
        <strain evidence="24">86846</strain>
    </source>
</reference>
<reference evidence="27 35" key="6">
    <citation type="submission" date="2018-07" db="EMBL/GenBank/DDBJ databases">
        <authorList>
            <consortium name="GenomeTrakr network: Whole genome sequencing for foodborne pathogen traceback"/>
        </authorList>
    </citation>
    <scope>NUCLEOTIDE SEQUENCE</scope>
    <source>
        <strain evidence="25">AUSMDU00020735</strain>
        <strain evidence="27">FSIS1700237</strain>
        <strain evidence="21 35">VA_WGS-00080</strain>
    </source>
</reference>
<dbReference type="PROSITE" id="PS00768">
    <property type="entry name" value="TRANSTHYRETIN_1"/>
    <property type="match status" value="1"/>
</dbReference>
<dbReference type="EMBL" id="AAHIPE010000022">
    <property type="protein sequence ID" value="EBW5464341.1"/>
    <property type="molecule type" value="Genomic_DNA"/>
</dbReference>
<dbReference type="EMBL" id="AAHRYM010000022">
    <property type="protein sequence ID" value="EBZ6922546.1"/>
    <property type="molecule type" value="Genomic_DNA"/>
</dbReference>
<comment type="subunit">
    <text evidence="5 13">Homotetramer.</text>
</comment>
<evidence type="ECO:0000259" key="15">
    <source>
        <dbReference type="SMART" id="SM00095"/>
    </source>
</evidence>
<evidence type="ECO:0000256" key="7">
    <source>
        <dbReference type="ARBA" id="ARBA00017539"/>
    </source>
</evidence>
<comment type="similarity">
    <text evidence="4 13">Belongs to the transthyretin family. 5-hydroxyisourate hydrolase subfamily.</text>
</comment>
<dbReference type="EMBL" id="AAMEWS010000010">
    <property type="protein sequence ID" value="EDG6485516.1"/>
    <property type="molecule type" value="Genomic_DNA"/>
</dbReference>
<organism evidence="27">
    <name type="scientific">Salmonella typhimurium</name>
    <dbReference type="NCBI Taxonomy" id="90371"/>
    <lineage>
        <taxon>Bacteria</taxon>
        <taxon>Pseudomonadati</taxon>
        <taxon>Pseudomonadota</taxon>
        <taxon>Gammaproteobacteria</taxon>
        <taxon>Enterobacterales</taxon>
        <taxon>Enterobacteriaceae</taxon>
        <taxon>Salmonella</taxon>
    </lineage>
</organism>
<dbReference type="InterPro" id="IPR023418">
    <property type="entry name" value="Thyroxine_BS"/>
</dbReference>
<dbReference type="EMBL" id="AAKRET010000015">
    <property type="protein sequence ID" value="ECU8354924.1"/>
    <property type="molecule type" value="Genomic_DNA"/>
</dbReference>
<evidence type="ECO:0000313" key="27">
    <source>
        <dbReference type="EMBL" id="EDG6485516.1"/>
    </source>
</evidence>
<dbReference type="PROSITE" id="PS00769">
    <property type="entry name" value="TRANSTHYRETIN_2"/>
    <property type="match status" value="1"/>
</dbReference>
<reference evidence="29" key="7">
    <citation type="submission" date="2019-10" db="EMBL/GenBank/DDBJ databases">
        <authorList>
            <consortium name="NCBI Pathogen Detection Project"/>
        </authorList>
    </citation>
    <scope>NUCLEOTIDE SEQUENCE</scope>
    <source>
        <strain evidence="29">Salmonella enterica</strain>
    </source>
</reference>
<dbReference type="Proteomes" id="UP000885258">
    <property type="component" value="Unassembled WGS sequence"/>
</dbReference>
<dbReference type="PATRIC" id="fig|59201.122.peg.4549"/>
<dbReference type="GO" id="GO:0042597">
    <property type="term" value="C:periplasmic space"/>
    <property type="evidence" value="ECO:0007669"/>
    <property type="project" value="UniProtKB-SubCell"/>
</dbReference>
<evidence type="ECO:0000256" key="10">
    <source>
        <dbReference type="ARBA" id="ARBA00022764"/>
    </source>
</evidence>
<reference evidence="28" key="5">
    <citation type="submission" date="2018-07" db="EMBL/GenBank/DDBJ databases">
        <authorList>
            <consortium name="PulseNet: The National Subtyping Network for Foodborne Disease Surveillance"/>
            <person name="Tarr C.L."/>
            <person name="Trees E."/>
            <person name="Katz L.S."/>
            <person name="Carleton-Romer H.A."/>
            <person name="Stroika S."/>
            <person name="Kucerova Z."/>
            <person name="Roache K.F."/>
            <person name="Sabol A.L."/>
            <person name="Besser J."/>
            <person name="Gerner-Smidt P."/>
        </authorList>
    </citation>
    <scope>NUCLEOTIDE SEQUENCE [LARGE SCALE GENOMIC DNA]</scope>
    <source>
        <strain evidence="23">PNUSAS008736</strain>
        <strain evidence="28">PNUSAS016739</strain>
    </source>
</reference>
<dbReference type="EMBL" id="AAIKGB010000022">
    <property type="protein sequence ID" value="ECF1545328.1"/>
    <property type="molecule type" value="Genomic_DNA"/>
</dbReference>
<dbReference type="FunFam" id="2.60.40.180:FF:000001">
    <property type="entry name" value="5-hydroxyisourate hydrolase"/>
    <property type="match status" value="1"/>
</dbReference>
<dbReference type="EMBL" id="RSUA01000018">
    <property type="protein sequence ID" value="MIT49477.1"/>
    <property type="molecule type" value="Genomic_DNA"/>
</dbReference>
<dbReference type="Proteomes" id="UP000839617">
    <property type="component" value="Unassembled WGS sequence"/>
</dbReference>
<evidence type="ECO:0000313" key="32">
    <source>
        <dbReference type="EMBL" id="MLP84776.1"/>
    </source>
</evidence>
<comment type="subcellular location">
    <subcellularLocation>
        <location evidence="3">Periplasm</location>
    </subcellularLocation>
</comment>
<evidence type="ECO:0000313" key="33">
    <source>
        <dbReference type="Proteomes" id="UP000034636"/>
    </source>
</evidence>
<dbReference type="GO" id="GO:0006144">
    <property type="term" value="P:purine nucleobase metabolic process"/>
    <property type="evidence" value="ECO:0007669"/>
    <property type="project" value="UniProtKB-KW"/>
</dbReference>
<feature type="binding site" evidence="12">
    <location>
        <position position="69"/>
    </location>
    <ligand>
        <name>substrate</name>
    </ligand>
</feature>
<dbReference type="AlphaFoldDB" id="A0A0D6GMJ1"/>
<evidence type="ECO:0000313" key="34">
    <source>
        <dbReference type="Proteomes" id="UP000054461"/>
    </source>
</evidence>
<dbReference type="EMBL" id="DAAFPQ010000005">
    <property type="protein sequence ID" value="HAB0970696.1"/>
    <property type="molecule type" value="Genomic_DNA"/>
</dbReference>
<sequence length="136" mass="15131">MKRYILATVIASLVAAPAMALAAGNNILSVHILDQQTGKPAPGVEVVLEQKKDNGWTQLNTGHTDQDGRIKALWPEKAAAPGDYRVIFKTGQYFESKKLDTFFPEIPVEFHISKTNEHYHVPLLLSQYGYSTYRGS</sequence>
<evidence type="ECO:0000256" key="13">
    <source>
        <dbReference type="RuleBase" id="RU361270"/>
    </source>
</evidence>
<evidence type="ECO:0000313" key="30">
    <source>
        <dbReference type="EMBL" id="KTZ05601.1"/>
    </source>
</evidence>
<evidence type="ECO:0000313" key="28">
    <source>
        <dbReference type="EMBL" id="EDI6665370.1"/>
    </source>
</evidence>
<dbReference type="InterPro" id="IPR000895">
    <property type="entry name" value="Transthyretin/HIU_hydrolase"/>
</dbReference>
<dbReference type="SMART" id="SM00095">
    <property type="entry name" value="TR_THY"/>
    <property type="match status" value="1"/>
</dbReference>
<dbReference type="RefSeq" id="WP_000833188.1">
    <property type="nucleotide sequence ID" value="NZ_AP023291.1"/>
</dbReference>
<dbReference type="Proteomes" id="UP000839616">
    <property type="component" value="Unassembled WGS sequence"/>
</dbReference>
<evidence type="ECO:0000256" key="9">
    <source>
        <dbReference type="ARBA" id="ARBA00022729"/>
    </source>
</evidence>